<protein>
    <submittedName>
        <fullName evidence="1">Uncharacterized protein</fullName>
    </submittedName>
</protein>
<reference evidence="1 2" key="1">
    <citation type="submission" date="2023-05" db="EMBL/GenBank/DDBJ databases">
        <title>Chelatococcus sp. nov., a moderately thermophilic bacterium isolated from hot spring microbial mat.</title>
        <authorList>
            <person name="Hu C.-J."/>
            <person name="Li W.-J."/>
        </authorList>
    </citation>
    <scope>NUCLEOTIDE SEQUENCE [LARGE SCALE GENOMIC DNA]</scope>
    <source>
        <strain evidence="1 2">SYSU G07232</strain>
    </source>
</reference>
<sequence length="98" mass="11195">MTTVPLAEAFHRGISVVRWYRGVPDSYRRDALWSRHIETLVLTKGGDEACRVEIRYRLKPGESEFEMRSVSTRQPVFNRALRAEEVSCREGAAPAAIM</sequence>
<organism evidence="1 2">
    <name type="scientific">Chelatococcus albus</name>
    <dbReference type="NCBI Taxonomy" id="3047466"/>
    <lineage>
        <taxon>Bacteria</taxon>
        <taxon>Pseudomonadati</taxon>
        <taxon>Pseudomonadota</taxon>
        <taxon>Alphaproteobacteria</taxon>
        <taxon>Hyphomicrobiales</taxon>
        <taxon>Chelatococcaceae</taxon>
        <taxon>Chelatococcus</taxon>
    </lineage>
</organism>
<proteinExistence type="predicted"/>
<evidence type="ECO:0000313" key="2">
    <source>
        <dbReference type="Proteomes" id="UP001321492"/>
    </source>
</evidence>
<name>A0ABT7AHS2_9HYPH</name>
<keyword evidence="2" id="KW-1185">Reference proteome</keyword>
<comment type="caution">
    <text evidence="1">The sequence shown here is derived from an EMBL/GenBank/DDBJ whole genome shotgun (WGS) entry which is preliminary data.</text>
</comment>
<evidence type="ECO:0000313" key="1">
    <source>
        <dbReference type="EMBL" id="MDJ1158930.1"/>
    </source>
</evidence>
<dbReference type="Proteomes" id="UP001321492">
    <property type="component" value="Unassembled WGS sequence"/>
</dbReference>
<dbReference type="RefSeq" id="WP_283740918.1">
    <property type="nucleotide sequence ID" value="NZ_JASJEV010000006.1"/>
</dbReference>
<accession>A0ABT7AHS2</accession>
<gene>
    <name evidence="1" type="ORF">QNA08_11855</name>
</gene>
<dbReference type="EMBL" id="JASJEV010000006">
    <property type="protein sequence ID" value="MDJ1158930.1"/>
    <property type="molecule type" value="Genomic_DNA"/>
</dbReference>